<name>A0ABN6Y999_9MICO</name>
<geneLocation type="plasmid" evidence="1 2">
    <name>pNBRC108728a</name>
</geneLocation>
<gene>
    <name evidence="1" type="ORF">GCM10025867_49380</name>
</gene>
<reference evidence="2" key="1">
    <citation type="journal article" date="2019" name="Int. J. Syst. Evol. Microbiol.">
        <title>The Global Catalogue of Microorganisms (GCM) 10K type strain sequencing project: providing services to taxonomists for standard genome sequencing and annotation.</title>
        <authorList>
            <consortium name="The Broad Institute Genomics Platform"/>
            <consortium name="The Broad Institute Genome Sequencing Center for Infectious Disease"/>
            <person name="Wu L."/>
            <person name="Ma J."/>
        </authorList>
    </citation>
    <scope>NUCLEOTIDE SEQUENCE [LARGE SCALE GENOMIC DNA]</scope>
    <source>
        <strain evidence="2">NBRC 108728</strain>
    </source>
</reference>
<dbReference type="EMBL" id="AP027733">
    <property type="protein sequence ID" value="BDZ52697.1"/>
    <property type="molecule type" value="Genomic_DNA"/>
</dbReference>
<protein>
    <submittedName>
        <fullName evidence="1">Uncharacterized protein</fullName>
    </submittedName>
</protein>
<keyword evidence="1" id="KW-0614">Plasmid</keyword>
<accession>A0ABN6Y999</accession>
<evidence type="ECO:0000313" key="1">
    <source>
        <dbReference type="EMBL" id="BDZ52697.1"/>
    </source>
</evidence>
<keyword evidence="2" id="KW-1185">Reference proteome</keyword>
<proteinExistence type="predicted"/>
<sequence>MFLADRLPAISALATAAARAIHDGTLADPTEDERVVTIPAAAIERAPGGGGLSGLTQSVVLEGILLAMAGCALPVAGEQGA</sequence>
<evidence type="ECO:0000313" key="2">
    <source>
        <dbReference type="Proteomes" id="UP001321486"/>
    </source>
</evidence>
<organism evidence="1 2">
    <name type="scientific">Frondihabitans sucicola</name>
    <dbReference type="NCBI Taxonomy" id="1268041"/>
    <lineage>
        <taxon>Bacteria</taxon>
        <taxon>Bacillati</taxon>
        <taxon>Actinomycetota</taxon>
        <taxon>Actinomycetes</taxon>
        <taxon>Micrococcales</taxon>
        <taxon>Microbacteriaceae</taxon>
        <taxon>Frondihabitans</taxon>
    </lineage>
</organism>
<dbReference type="Proteomes" id="UP001321486">
    <property type="component" value="Plasmid pNBRC108728a"/>
</dbReference>